<dbReference type="SUPFAM" id="SSF52738">
    <property type="entry name" value="Methylesterase CheB, C-terminal domain"/>
    <property type="match status" value="1"/>
</dbReference>
<dbReference type="EMBL" id="JAUSQZ010000001">
    <property type="protein sequence ID" value="MDP9826473.1"/>
    <property type="molecule type" value="Genomic_DNA"/>
</dbReference>
<comment type="subcellular location">
    <subcellularLocation>
        <location evidence="3">Cytoplasm</location>
    </subcellularLocation>
</comment>
<evidence type="ECO:0000259" key="7">
    <source>
        <dbReference type="PROSITE" id="PS50122"/>
    </source>
</evidence>
<reference evidence="8 9" key="1">
    <citation type="submission" date="2023-07" db="EMBL/GenBank/DDBJ databases">
        <title>Sequencing the genomes of 1000 actinobacteria strains.</title>
        <authorList>
            <person name="Klenk H.-P."/>
        </authorList>
    </citation>
    <scope>NUCLEOTIDE SEQUENCE [LARGE SCALE GENOMIC DNA]</scope>
    <source>
        <strain evidence="8 9">DSM 44388</strain>
    </source>
</reference>
<dbReference type="PANTHER" id="PTHR42872">
    <property type="entry name" value="PROTEIN-GLUTAMATE METHYLESTERASE/PROTEIN-GLUTAMINE GLUTAMINASE"/>
    <property type="match status" value="1"/>
</dbReference>
<feature type="active site" evidence="3 4">
    <location>
        <position position="301"/>
    </location>
</feature>
<evidence type="ECO:0000256" key="1">
    <source>
        <dbReference type="ARBA" id="ARBA00022801"/>
    </source>
</evidence>
<protein>
    <recommendedName>
        <fullName evidence="3">Protein-glutamate methylesterase/protein-glutamine glutaminase</fullName>
        <ecNumber evidence="3">3.1.1.61</ecNumber>
        <ecNumber evidence="3">3.5.1.44</ecNumber>
    </recommendedName>
</protein>
<dbReference type="InterPro" id="IPR000673">
    <property type="entry name" value="Sig_transdc_resp-reg_Me-estase"/>
</dbReference>
<dbReference type="PROSITE" id="PS50110">
    <property type="entry name" value="RESPONSE_REGULATORY"/>
    <property type="match status" value="1"/>
</dbReference>
<evidence type="ECO:0000313" key="9">
    <source>
        <dbReference type="Proteomes" id="UP001235712"/>
    </source>
</evidence>
<dbReference type="CDD" id="cd17541">
    <property type="entry name" value="REC_CheB-like"/>
    <property type="match status" value="1"/>
</dbReference>
<evidence type="ECO:0000313" key="8">
    <source>
        <dbReference type="EMBL" id="MDP9826473.1"/>
    </source>
</evidence>
<comment type="similarity">
    <text evidence="3">Belongs to the CheB family.</text>
</comment>
<feature type="modified residue" description="4-aspartylphosphate" evidence="3 5">
    <location>
        <position position="58"/>
    </location>
</feature>
<comment type="caution">
    <text evidence="8">The sequence shown here is derived from an EMBL/GenBank/DDBJ whole genome shotgun (WGS) entry which is preliminary data.</text>
</comment>
<dbReference type="Proteomes" id="UP001235712">
    <property type="component" value="Unassembled WGS sequence"/>
</dbReference>
<gene>
    <name evidence="3" type="primary">cheB</name>
    <name evidence="8" type="ORF">J2S57_002222</name>
</gene>
<keyword evidence="3 4" id="KW-0145">Chemotaxis</keyword>
<comment type="catalytic activity">
    <reaction evidence="2 3">
        <text>[protein]-L-glutamate 5-O-methyl ester + H2O = L-glutamyl-[protein] + methanol + H(+)</text>
        <dbReference type="Rhea" id="RHEA:23236"/>
        <dbReference type="Rhea" id="RHEA-COMP:10208"/>
        <dbReference type="Rhea" id="RHEA-COMP:10311"/>
        <dbReference type="ChEBI" id="CHEBI:15377"/>
        <dbReference type="ChEBI" id="CHEBI:15378"/>
        <dbReference type="ChEBI" id="CHEBI:17790"/>
        <dbReference type="ChEBI" id="CHEBI:29973"/>
        <dbReference type="ChEBI" id="CHEBI:82795"/>
        <dbReference type="EC" id="3.1.1.61"/>
    </reaction>
</comment>
<dbReference type="InterPro" id="IPR011006">
    <property type="entry name" value="CheY-like_superfamily"/>
</dbReference>
<evidence type="ECO:0000256" key="4">
    <source>
        <dbReference type="PROSITE-ProRule" id="PRU00050"/>
    </source>
</evidence>
<comment type="catalytic activity">
    <reaction evidence="3">
        <text>L-glutaminyl-[protein] + H2O = L-glutamyl-[protein] + NH4(+)</text>
        <dbReference type="Rhea" id="RHEA:16441"/>
        <dbReference type="Rhea" id="RHEA-COMP:10207"/>
        <dbReference type="Rhea" id="RHEA-COMP:10208"/>
        <dbReference type="ChEBI" id="CHEBI:15377"/>
        <dbReference type="ChEBI" id="CHEBI:28938"/>
        <dbReference type="ChEBI" id="CHEBI:29973"/>
        <dbReference type="ChEBI" id="CHEBI:30011"/>
        <dbReference type="EC" id="3.5.1.44"/>
    </reaction>
</comment>
<feature type="active site" evidence="3 4">
    <location>
        <position position="205"/>
    </location>
</feature>
<dbReference type="CDD" id="cd16432">
    <property type="entry name" value="CheB_Rec"/>
    <property type="match status" value="1"/>
</dbReference>
<dbReference type="InterPro" id="IPR001789">
    <property type="entry name" value="Sig_transdc_resp-reg_receiver"/>
</dbReference>
<dbReference type="HAMAP" id="MF_00099">
    <property type="entry name" value="CheB_chemtxs"/>
    <property type="match status" value="1"/>
</dbReference>
<dbReference type="EC" id="3.1.1.61" evidence="3"/>
<proteinExistence type="inferred from homology"/>
<dbReference type="EC" id="3.5.1.44" evidence="3"/>
<dbReference type="InterPro" id="IPR035909">
    <property type="entry name" value="CheB_C"/>
</dbReference>
<feature type="domain" description="Response regulatory" evidence="6">
    <location>
        <begin position="7"/>
        <end position="125"/>
    </location>
</feature>
<feature type="active site" evidence="3 4">
    <location>
        <position position="178"/>
    </location>
</feature>
<accession>A0ABT9P1D4</accession>
<keyword evidence="3" id="KW-0963">Cytoplasm</keyword>
<dbReference type="PANTHER" id="PTHR42872:SF3">
    <property type="entry name" value="PROTEIN-GLUTAMATE METHYLESTERASE_PROTEIN-GLUTAMINE GLUTAMINASE 1"/>
    <property type="match status" value="1"/>
</dbReference>
<dbReference type="PROSITE" id="PS50122">
    <property type="entry name" value="CHEB"/>
    <property type="match status" value="1"/>
</dbReference>
<dbReference type="SMART" id="SM00448">
    <property type="entry name" value="REC"/>
    <property type="match status" value="1"/>
</dbReference>
<comment type="domain">
    <text evidence="3">Contains a C-terminal catalytic domain, and an N-terminal region which modulates catalytic activity.</text>
</comment>
<dbReference type="Gene3D" id="3.40.50.180">
    <property type="entry name" value="Methylesterase CheB, C-terminal domain"/>
    <property type="match status" value="1"/>
</dbReference>
<dbReference type="Gene3D" id="3.40.50.2300">
    <property type="match status" value="1"/>
</dbReference>
<dbReference type="InterPro" id="IPR008248">
    <property type="entry name" value="CheB-like"/>
</dbReference>
<dbReference type="SUPFAM" id="SSF52172">
    <property type="entry name" value="CheY-like"/>
    <property type="match status" value="1"/>
</dbReference>
<evidence type="ECO:0000259" key="6">
    <source>
        <dbReference type="PROSITE" id="PS50110"/>
    </source>
</evidence>
<keyword evidence="1 3" id="KW-0378">Hydrolase</keyword>
<name>A0ABT9P1D4_9ACTN</name>
<dbReference type="GO" id="GO:0008984">
    <property type="term" value="F:protein-glutamate methylesterase activity"/>
    <property type="evidence" value="ECO:0007669"/>
    <property type="project" value="UniProtKB-EC"/>
</dbReference>
<organism evidence="8 9">
    <name type="scientific">Kineosporia succinea</name>
    <dbReference type="NCBI Taxonomy" id="84632"/>
    <lineage>
        <taxon>Bacteria</taxon>
        <taxon>Bacillati</taxon>
        <taxon>Actinomycetota</taxon>
        <taxon>Actinomycetes</taxon>
        <taxon>Kineosporiales</taxon>
        <taxon>Kineosporiaceae</taxon>
        <taxon>Kineosporia</taxon>
    </lineage>
</organism>
<evidence type="ECO:0000256" key="3">
    <source>
        <dbReference type="HAMAP-Rule" id="MF_00099"/>
    </source>
</evidence>
<keyword evidence="9" id="KW-1185">Reference proteome</keyword>
<keyword evidence="3 5" id="KW-0597">Phosphoprotein</keyword>
<feature type="domain" description="CheB-type methylesterase" evidence="7">
    <location>
        <begin position="169"/>
        <end position="359"/>
    </location>
</feature>
<sequence length="372" mass="38796">MSGSRIRVLIVDDSVVIRRLIKEILDADSRIEVVGVAHNGQVALGKVEELKPDALTMDIEMPVMNGVEAVRALRKTHPRLPIVMFSTLTERGASATMDALAAGASDYVTKPANVGSVMESRQNIKDQLVPKLVALTGARKLVGARPAMPPAQPPVGQSRAGASARRTQPFGLLAIGSSTGGPDALATVLSALPGDLPVPVVITQHMPPVFTKMLAQRLDSTCRLSISEAVEGDAVERGRVLIAPGGLHLELKSRGTGVFVHLSDAPPENFCRPAVDVMFRSVSAVYRNRVLAVVLTGMGRDGASGAGVIRTAGGEVFAQDEASSVVWGMPGATVMAGQADRVVPLEQMASTVASALVQSQGASRAVADGVRA</sequence>
<dbReference type="RefSeq" id="WP_307241289.1">
    <property type="nucleotide sequence ID" value="NZ_JAUSQZ010000001.1"/>
</dbReference>
<comment type="function">
    <text evidence="3">Involved in chemotaxis. Part of a chemotaxis signal transduction system that modulates chemotaxis in response to various stimuli. Catalyzes the demethylation of specific methylglutamate residues introduced into the chemoreceptors (methyl-accepting chemotaxis proteins or MCP) by CheR. Also mediates the irreversible deamidation of specific glutamine residues to glutamic acid.</text>
</comment>
<evidence type="ECO:0000256" key="2">
    <source>
        <dbReference type="ARBA" id="ARBA00048267"/>
    </source>
</evidence>
<evidence type="ECO:0000256" key="5">
    <source>
        <dbReference type="PROSITE-ProRule" id="PRU00169"/>
    </source>
</evidence>
<dbReference type="Pfam" id="PF00072">
    <property type="entry name" value="Response_reg"/>
    <property type="match status" value="1"/>
</dbReference>
<comment type="PTM">
    <text evidence="3">Phosphorylated by CheA. Phosphorylation of the N-terminal regulatory domain activates the methylesterase activity.</text>
</comment>
<dbReference type="PIRSF" id="PIRSF000876">
    <property type="entry name" value="RR_chemtxs_CheB"/>
    <property type="match status" value="1"/>
</dbReference>
<dbReference type="Pfam" id="PF01339">
    <property type="entry name" value="CheB_methylest"/>
    <property type="match status" value="1"/>
</dbReference>
<dbReference type="NCBIfam" id="NF001965">
    <property type="entry name" value="PRK00742.1"/>
    <property type="match status" value="1"/>
</dbReference>